<comment type="function">
    <text evidence="2 6">The glycine cleavage system catalyzes the degradation of glycine. The P protein binds the alpha-amino group of glycine through its pyridoxal phosphate cofactor; CO(2) is released and the remaining methylamine moiety is then transferred to the lipoamide cofactor of the H protein.</text>
</comment>
<dbReference type="InterPro" id="IPR015424">
    <property type="entry name" value="PyrdxlP-dep_Trfase"/>
</dbReference>
<dbReference type="Gene3D" id="3.40.640.10">
    <property type="entry name" value="Type I PLP-dependent aspartate aminotransferase-like (Major domain)"/>
    <property type="match status" value="1"/>
</dbReference>
<dbReference type="AlphaFoldDB" id="A6TJ91"/>
<dbReference type="FunFam" id="3.90.1150.10:FF:000014">
    <property type="entry name" value="Probable glycine dehydrogenase (decarboxylating) subunit 2"/>
    <property type="match status" value="1"/>
</dbReference>
<dbReference type="GO" id="GO:0019464">
    <property type="term" value="P:glycine decarboxylation via glycine cleavage system"/>
    <property type="evidence" value="ECO:0007669"/>
    <property type="project" value="UniProtKB-UniRule"/>
</dbReference>
<dbReference type="InterPro" id="IPR015421">
    <property type="entry name" value="PyrdxlP-dep_Trfase_major"/>
</dbReference>
<dbReference type="RefSeq" id="WP_011971168.1">
    <property type="nucleotide sequence ID" value="NC_009633.1"/>
</dbReference>
<dbReference type="EMBL" id="CP000724">
    <property type="protein sequence ID" value="ABR46259.1"/>
    <property type="molecule type" value="Genomic_DNA"/>
</dbReference>
<comment type="catalytic activity">
    <reaction evidence="5 6">
        <text>N(6)-[(R)-lipoyl]-L-lysyl-[glycine-cleavage complex H protein] + glycine + H(+) = N(6)-[(R)-S(8)-aminomethyldihydrolipoyl]-L-lysyl-[glycine-cleavage complex H protein] + CO2</text>
        <dbReference type="Rhea" id="RHEA:24304"/>
        <dbReference type="Rhea" id="RHEA-COMP:10494"/>
        <dbReference type="Rhea" id="RHEA-COMP:10495"/>
        <dbReference type="ChEBI" id="CHEBI:15378"/>
        <dbReference type="ChEBI" id="CHEBI:16526"/>
        <dbReference type="ChEBI" id="CHEBI:57305"/>
        <dbReference type="ChEBI" id="CHEBI:83099"/>
        <dbReference type="ChEBI" id="CHEBI:83143"/>
        <dbReference type="EC" id="1.4.4.2"/>
    </reaction>
</comment>
<dbReference type="PANTHER" id="PTHR11773">
    <property type="entry name" value="GLYCINE DEHYDROGENASE, DECARBOXYLATING"/>
    <property type="match status" value="1"/>
</dbReference>
<sequence>MYEKVIYEISSKGKKGYMLPPQDVPQYEVPEKYLRKTDNHLPEVSEREVMSHFVNISSKNYHIDKGFYPLGSCTMKYNPKINEAMARLDGLANIHPYQDEKMVQGALRLMYELQGSLGEITGMDAFTLQPAAGAHGEKTGLMLMHQYHRGRNDLKRDKIIVPDSSHGTNPASAAMTGFKIIEVPSNERGGVDIEALKNVVGDDTAGLMLTNPSTLGLFEENITEIAGIIHGAGGLLYYDGANMNAIMGYARPGDMGFDIIHLNLHKTFTTPHGGGGPGAGPVGVKEFLKEFLPVPMIDKKDETYTLRYDMENSIGKVKSFYGNFGMLIRAYTYILTMGSDGLKHVSEMAVLNANYLKENLKEYYQLPYDILCKHEFVLSGKSMKKKYGVSTMDIAKRLIDYGYHPPSVYFPLIVEEAIMIEPTETESKETLDEFIKVMITIAKEAAENPDLLHEAPHHSPVRRLDDSGAARNPILKWQDIE</sequence>
<evidence type="ECO:0000256" key="3">
    <source>
        <dbReference type="ARBA" id="ARBA00022898"/>
    </source>
</evidence>
<dbReference type="FunFam" id="3.40.640.10:FF:000034">
    <property type="entry name" value="Probable glycine dehydrogenase (decarboxylating) subunit 2"/>
    <property type="match status" value="1"/>
</dbReference>
<dbReference type="InterPro" id="IPR049316">
    <property type="entry name" value="GDC-P_C"/>
</dbReference>
<dbReference type="HAMAP" id="MF_00713">
    <property type="entry name" value="GcvPB"/>
    <property type="match status" value="1"/>
</dbReference>
<accession>A6TJ91</accession>
<dbReference type="GO" id="GO:0005960">
    <property type="term" value="C:glycine cleavage complex"/>
    <property type="evidence" value="ECO:0007669"/>
    <property type="project" value="TreeGrafter"/>
</dbReference>
<keyword evidence="10" id="KW-1185">Reference proteome</keyword>
<dbReference type="Pfam" id="PF21478">
    <property type="entry name" value="GcvP2_C"/>
    <property type="match status" value="1"/>
</dbReference>
<dbReference type="HOGENOM" id="CLU_004620_5_0_9"/>
<gene>
    <name evidence="6" type="primary">gcvPB</name>
    <name evidence="9" type="ordered locus">Amet_0016</name>
</gene>
<evidence type="ECO:0000259" key="7">
    <source>
        <dbReference type="Pfam" id="PF02347"/>
    </source>
</evidence>
<evidence type="ECO:0000259" key="8">
    <source>
        <dbReference type="Pfam" id="PF21478"/>
    </source>
</evidence>
<dbReference type="PANTHER" id="PTHR11773:SF1">
    <property type="entry name" value="GLYCINE DEHYDROGENASE (DECARBOXYLATING), MITOCHONDRIAL"/>
    <property type="match status" value="1"/>
</dbReference>
<keyword evidence="3 6" id="KW-0663">Pyridoxal phosphate</keyword>
<evidence type="ECO:0000256" key="4">
    <source>
        <dbReference type="ARBA" id="ARBA00023002"/>
    </source>
</evidence>
<comment type="subunit">
    <text evidence="6">The glycine cleavage system is composed of four proteins: P, T, L and H. In this organism, the P 'protein' is a heterodimer of two subunits.</text>
</comment>
<feature type="modified residue" description="N6-(pyridoxal phosphate)lysine" evidence="6">
    <location>
        <position position="266"/>
    </location>
</feature>
<dbReference type="InterPro" id="IPR015422">
    <property type="entry name" value="PyrdxlP-dep_Trfase_small"/>
</dbReference>
<dbReference type="GO" id="GO:0030170">
    <property type="term" value="F:pyridoxal phosphate binding"/>
    <property type="evidence" value="ECO:0007669"/>
    <property type="project" value="TreeGrafter"/>
</dbReference>
<proteinExistence type="inferred from homology"/>
<evidence type="ECO:0000313" key="10">
    <source>
        <dbReference type="Proteomes" id="UP000001572"/>
    </source>
</evidence>
<evidence type="ECO:0000256" key="6">
    <source>
        <dbReference type="HAMAP-Rule" id="MF_00713"/>
    </source>
</evidence>
<dbReference type="NCBIfam" id="NF003346">
    <property type="entry name" value="PRK04366.1"/>
    <property type="match status" value="1"/>
</dbReference>
<dbReference type="KEGG" id="amt:Amet_0016"/>
<dbReference type="CDD" id="cd00613">
    <property type="entry name" value="GDC-P"/>
    <property type="match status" value="1"/>
</dbReference>
<dbReference type="InterPro" id="IPR020581">
    <property type="entry name" value="GDC_P"/>
</dbReference>
<dbReference type="eggNOG" id="COG1003">
    <property type="taxonomic scope" value="Bacteria"/>
</dbReference>
<dbReference type="GO" id="GO:0005829">
    <property type="term" value="C:cytosol"/>
    <property type="evidence" value="ECO:0007669"/>
    <property type="project" value="TreeGrafter"/>
</dbReference>
<organism evidence="9 10">
    <name type="scientific">Alkaliphilus metalliredigens (strain QYMF)</name>
    <dbReference type="NCBI Taxonomy" id="293826"/>
    <lineage>
        <taxon>Bacteria</taxon>
        <taxon>Bacillati</taxon>
        <taxon>Bacillota</taxon>
        <taxon>Clostridia</taxon>
        <taxon>Peptostreptococcales</taxon>
        <taxon>Natronincolaceae</taxon>
        <taxon>Alkaliphilus</taxon>
    </lineage>
</organism>
<keyword evidence="4 6" id="KW-0560">Oxidoreductase</keyword>
<evidence type="ECO:0000256" key="2">
    <source>
        <dbReference type="ARBA" id="ARBA00003788"/>
    </source>
</evidence>
<evidence type="ECO:0000256" key="5">
    <source>
        <dbReference type="ARBA" id="ARBA00049026"/>
    </source>
</evidence>
<dbReference type="GO" id="GO:0016594">
    <property type="term" value="F:glycine binding"/>
    <property type="evidence" value="ECO:0007669"/>
    <property type="project" value="TreeGrafter"/>
</dbReference>
<dbReference type="Pfam" id="PF02347">
    <property type="entry name" value="GDC-P"/>
    <property type="match status" value="1"/>
</dbReference>
<dbReference type="STRING" id="293826.Amet_0016"/>
<dbReference type="Gene3D" id="6.20.440.10">
    <property type="match status" value="1"/>
</dbReference>
<dbReference type="SUPFAM" id="SSF53383">
    <property type="entry name" value="PLP-dependent transferases"/>
    <property type="match status" value="1"/>
</dbReference>
<dbReference type="OrthoDB" id="9801272at2"/>
<comment type="similarity">
    <text evidence="6">Belongs to the GcvP family. C-terminal subunit subfamily.</text>
</comment>
<evidence type="ECO:0000313" key="9">
    <source>
        <dbReference type="EMBL" id="ABR46259.1"/>
    </source>
</evidence>
<dbReference type="GO" id="GO:0004375">
    <property type="term" value="F:glycine dehydrogenase (decarboxylating) activity"/>
    <property type="evidence" value="ECO:0007669"/>
    <property type="project" value="UniProtKB-EC"/>
</dbReference>
<protein>
    <recommendedName>
        <fullName evidence="6">Probable glycine dehydrogenase (decarboxylating) subunit 2</fullName>
        <ecNumber evidence="6">1.4.4.2</ecNumber>
    </recommendedName>
    <alternativeName>
        <fullName evidence="6">Glycine cleavage system P-protein subunit 2</fullName>
    </alternativeName>
    <alternativeName>
        <fullName evidence="6">Glycine decarboxylase subunit 2</fullName>
    </alternativeName>
    <alternativeName>
        <fullName evidence="6">Glycine dehydrogenase (aminomethyl-transferring) subunit 2</fullName>
    </alternativeName>
</protein>
<dbReference type="InterPro" id="IPR049315">
    <property type="entry name" value="GDC-P_N"/>
</dbReference>
<dbReference type="Proteomes" id="UP000001572">
    <property type="component" value="Chromosome"/>
</dbReference>
<feature type="domain" description="Glycine cleavage system P-protein N-terminal" evidence="7">
    <location>
        <begin position="26"/>
        <end position="297"/>
    </location>
</feature>
<name>A6TJ91_ALKMQ</name>
<comment type="cofactor">
    <cofactor evidence="1 6">
        <name>pyridoxal 5'-phosphate</name>
        <dbReference type="ChEBI" id="CHEBI:597326"/>
    </cofactor>
</comment>
<dbReference type="Gene3D" id="3.90.1150.10">
    <property type="entry name" value="Aspartate Aminotransferase, domain 1"/>
    <property type="match status" value="1"/>
</dbReference>
<dbReference type="InterPro" id="IPR023012">
    <property type="entry name" value="GcvPB"/>
</dbReference>
<reference evidence="10" key="1">
    <citation type="journal article" date="2016" name="Genome Announc.">
        <title>Complete genome sequence of Alkaliphilus metalliredigens strain QYMF, an alkaliphilic and metal-reducing bacterium isolated from borax-contaminated leachate ponds.</title>
        <authorList>
            <person name="Hwang C."/>
            <person name="Copeland A."/>
            <person name="Lucas S."/>
            <person name="Lapidus A."/>
            <person name="Barry K."/>
            <person name="Detter J.C."/>
            <person name="Glavina Del Rio T."/>
            <person name="Hammon N."/>
            <person name="Israni S."/>
            <person name="Dalin E."/>
            <person name="Tice H."/>
            <person name="Pitluck S."/>
            <person name="Chertkov O."/>
            <person name="Brettin T."/>
            <person name="Bruce D."/>
            <person name="Han C."/>
            <person name="Schmutz J."/>
            <person name="Larimer F."/>
            <person name="Land M.L."/>
            <person name="Hauser L."/>
            <person name="Kyrpides N."/>
            <person name="Mikhailova N."/>
            <person name="Ye Q."/>
            <person name="Zhou J."/>
            <person name="Richardson P."/>
            <person name="Fields M.W."/>
        </authorList>
    </citation>
    <scope>NUCLEOTIDE SEQUENCE [LARGE SCALE GENOMIC DNA]</scope>
    <source>
        <strain evidence="10">QYMF</strain>
    </source>
</reference>
<evidence type="ECO:0000256" key="1">
    <source>
        <dbReference type="ARBA" id="ARBA00001933"/>
    </source>
</evidence>
<feature type="domain" description="Glycine dehydrogenase C-terminal" evidence="8">
    <location>
        <begin position="346"/>
        <end position="447"/>
    </location>
</feature>
<dbReference type="EC" id="1.4.4.2" evidence="6"/>